<proteinExistence type="predicted"/>
<evidence type="ECO:0000313" key="2">
    <source>
        <dbReference type="Proteomes" id="UP000193144"/>
    </source>
</evidence>
<dbReference type="AlphaFoldDB" id="A0A1Y1Z1N4"/>
<dbReference type="Proteomes" id="UP000193144">
    <property type="component" value="Unassembled WGS sequence"/>
</dbReference>
<organism evidence="1 2">
    <name type="scientific">Clohesyomyces aquaticus</name>
    <dbReference type="NCBI Taxonomy" id="1231657"/>
    <lineage>
        <taxon>Eukaryota</taxon>
        <taxon>Fungi</taxon>
        <taxon>Dikarya</taxon>
        <taxon>Ascomycota</taxon>
        <taxon>Pezizomycotina</taxon>
        <taxon>Dothideomycetes</taxon>
        <taxon>Pleosporomycetidae</taxon>
        <taxon>Pleosporales</taxon>
        <taxon>Lindgomycetaceae</taxon>
        <taxon>Clohesyomyces</taxon>
    </lineage>
</organism>
<evidence type="ECO:0000313" key="1">
    <source>
        <dbReference type="EMBL" id="ORY04119.1"/>
    </source>
</evidence>
<protein>
    <submittedName>
        <fullName evidence="1">Uncharacterized protein</fullName>
    </submittedName>
</protein>
<comment type="caution">
    <text evidence="1">The sequence shown here is derived from an EMBL/GenBank/DDBJ whole genome shotgun (WGS) entry which is preliminary data.</text>
</comment>
<reference evidence="1 2" key="1">
    <citation type="submission" date="2016-07" db="EMBL/GenBank/DDBJ databases">
        <title>Pervasive Adenine N6-methylation of Active Genes in Fungi.</title>
        <authorList>
            <consortium name="DOE Joint Genome Institute"/>
            <person name="Mondo S.J."/>
            <person name="Dannebaum R.O."/>
            <person name="Kuo R.C."/>
            <person name="Labutti K."/>
            <person name="Haridas S."/>
            <person name="Kuo A."/>
            <person name="Salamov A."/>
            <person name="Ahrendt S.R."/>
            <person name="Lipzen A."/>
            <person name="Sullivan W."/>
            <person name="Andreopoulos W.B."/>
            <person name="Clum A."/>
            <person name="Lindquist E."/>
            <person name="Daum C."/>
            <person name="Ramamoorthy G.K."/>
            <person name="Gryganskyi A."/>
            <person name="Culley D."/>
            <person name="Magnuson J.K."/>
            <person name="James T.Y."/>
            <person name="O'Malley M.A."/>
            <person name="Stajich J.E."/>
            <person name="Spatafora J.W."/>
            <person name="Visel A."/>
            <person name="Grigoriev I.V."/>
        </authorList>
    </citation>
    <scope>NUCLEOTIDE SEQUENCE [LARGE SCALE GENOMIC DNA]</scope>
    <source>
        <strain evidence="1 2">CBS 115471</strain>
    </source>
</reference>
<accession>A0A1Y1Z1N4</accession>
<gene>
    <name evidence="1" type="ORF">BCR34DRAFT_617565</name>
</gene>
<sequence length="241" mass="28040">MPCPRNIKRRNDGKKSLKNFSICSGHEKLVLDRTRLFLRRISTLVWEFRIDDPLTFGSGPLKYRAGMSEDMVEEVYRANMMCILQEIVNEGQNADANMMWKDELKSLGTEHPRASQEEDYMQQLKSSKYWPDRTGEFGSLEYLCNGIEVEAILHGPAVKDGEEHNPERKAFDQFVRNELLMNPDYAIRMRTLDSIWMDLLHKAFGRVETIVEGFVDDDAEDAQQEETSENRLPEGVHMFFH</sequence>
<dbReference type="EMBL" id="MCFA01000139">
    <property type="protein sequence ID" value="ORY04119.1"/>
    <property type="molecule type" value="Genomic_DNA"/>
</dbReference>
<name>A0A1Y1Z1N4_9PLEO</name>
<keyword evidence="2" id="KW-1185">Reference proteome</keyword>